<name>A0ABV8X100_9BACI</name>
<dbReference type="Proteomes" id="UP001595882">
    <property type="component" value="Unassembled WGS sequence"/>
</dbReference>
<comment type="caution">
    <text evidence="1">The sequence shown here is derived from an EMBL/GenBank/DDBJ whole genome shotgun (WGS) entry which is preliminary data.</text>
</comment>
<sequence length="56" mass="6637">MGRLETIRASEKQYHDYCYDKNKLFEQGSWLHRPVKTVIELVPLLKGINQPYVSRS</sequence>
<accession>A0ABV8X100</accession>
<dbReference type="EMBL" id="JBHSDT010000008">
    <property type="protein sequence ID" value="MFC4403944.1"/>
    <property type="molecule type" value="Genomic_DNA"/>
</dbReference>
<protein>
    <submittedName>
        <fullName evidence="1">Uncharacterized protein</fullName>
    </submittedName>
</protein>
<reference evidence="2" key="1">
    <citation type="journal article" date="2019" name="Int. J. Syst. Evol. Microbiol.">
        <title>The Global Catalogue of Microorganisms (GCM) 10K type strain sequencing project: providing services to taxonomists for standard genome sequencing and annotation.</title>
        <authorList>
            <consortium name="The Broad Institute Genomics Platform"/>
            <consortium name="The Broad Institute Genome Sequencing Center for Infectious Disease"/>
            <person name="Wu L."/>
            <person name="Ma J."/>
        </authorList>
    </citation>
    <scope>NUCLEOTIDE SEQUENCE [LARGE SCALE GENOMIC DNA]</scope>
    <source>
        <strain evidence="2">CCUG 37865</strain>
    </source>
</reference>
<keyword evidence="2" id="KW-1185">Reference proteome</keyword>
<gene>
    <name evidence="1" type="ORF">ACFOY7_12785</name>
</gene>
<dbReference type="RefSeq" id="WP_390252481.1">
    <property type="nucleotide sequence ID" value="NZ_JBHSDT010000008.1"/>
</dbReference>
<proteinExistence type="predicted"/>
<evidence type="ECO:0000313" key="1">
    <source>
        <dbReference type="EMBL" id="MFC4403944.1"/>
    </source>
</evidence>
<evidence type="ECO:0000313" key="2">
    <source>
        <dbReference type="Proteomes" id="UP001595882"/>
    </source>
</evidence>
<organism evidence="1 2">
    <name type="scientific">Gracilibacillus xinjiangensis</name>
    <dbReference type="NCBI Taxonomy" id="1193282"/>
    <lineage>
        <taxon>Bacteria</taxon>
        <taxon>Bacillati</taxon>
        <taxon>Bacillota</taxon>
        <taxon>Bacilli</taxon>
        <taxon>Bacillales</taxon>
        <taxon>Bacillaceae</taxon>
        <taxon>Gracilibacillus</taxon>
    </lineage>
</organism>